<feature type="transmembrane region" description="Helical" evidence="1">
    <location>
        <begin position="178"/>
        <end position="197"/>
    </location>
</feature>
<feature type="transmembrane region" description="Helical" evidence="1">
    <location>
        <begin position="246"/>
        <end position="265"/>
    </location>
</feature>
<gene>
    <name evidence="3" type="ORF">SAMN05421512_111164</name>
</gene>
<protein>
    <submittedName>
        <fullName evidence="3">EamA-like transporter family protein</fullName>
    </submittedName>
</protein>
<dbReference type="OrthoDB" id="9815809at2"/>
<feature type="transmembrane region" description="Helical" evidence="1">
    <location>
        <begin position="68"/>
        <end position="92"/>
    </location>
</feature>
<name>A0A285TI67_9HYPH</name>
<feature type="transmembrane region" description="Helical" evidence="1">
    <location>
        <begin position="147"/>
        <end position="166"/>
    </location>
</feature>
<proteinExistence type="predicted"/>
<dbReference type="InterPro" id="IPR037185">
    <property type="entry name" value="EmrE-like"/>
</dbReference>
<feature type="domain" description="EamA" evidence="2">
    <location>
        <begin position="8"/>
        <end position="140"/>
    </location>
</feature>
<dbReference type="EMBL" id="OBML01000011">
    <property type="protein sequence ID" value="SOC21812.1"/>
    <property type="molecule type" value="Genomic_DNA"/>
</dbReference>
<dbReference type="PANTHER" id="PTHR22911">
    <property type="entry name" value="ACYL-MALONYL CONDENSING ENZYME-RELATED"/>
    <property type="match status" value="1"/>
</dbReference>
<feature type="domain" description="EamA" evidence="2">
    <location>
        <begin position="152"/>
        <end position="283"/>
    </location>
</feature>
<feature type="transmembrane region" description="Helical" evidence="1">
    <location>
        <begin position="98"/>
        <end position="117"/>
    </location>
</feature>
<sequence length="314" mass="33124">MIQDKPLSGMLLMTGFCILAPLGDAFAKILGETVPLGQLLLVRFALQAALLIPVVWLMRGSLRMPMRLLHLTVLRTILHILGIAAMFASLRFLPLADAIAIAFVMPFLMLLLGRFVLGEEVGPYRLMACLVGFAGTLLVIQPNYAAVGAPALLPLGVAVAFALFMMVTRSIAKATDPISLQAISGLIATAILGSAWLAFSSADVPGLGFVSLEGREIWLLGAIGVLGTVAHLLMTWSLRLAPAATLAPMQYLELPFATLIGFVIFSDLPDTLASLGILLTICSGLYVIHREQVAARRQAAAVVGASPANAGSKA</sequence>
<evidence type="ECO:0000313" key="4">
    <source>
        <dbReference type="Proteomes" id="UP000219331"/>
    </source>
</evidence>
<accession>A0A285TI67</accession>
<evidence type="ECO:0000259" key="2">
    <source>
        <dbReference type="Pfam" id="PF00892"/>
    </source>
</evidence>
<feature type="transmembrane region" description="Helical" evidence="1">
    <location>
        <begin position="37"/>
        <end position="56"/>
    </location>
</feature>
<organism evidence="3 4">
    <name type="scientific">Stappia indica</name>
    <dbReference type="NCBI Taxonomy" id="538381"/>
    <lineage>
        <taxon>Bacteria</taxon>
        <taxon>Pseudomonadati</taxon>
        <taxon>Pseudomonadota</taxon>
        <taxon>Alphaproteobacteria</taxon>
        <taxon>Hyphomicrobiales</taxon>
        <taxon>Stappiaceae</taxon>
        <taxon>Stappia</taxon>
    </lineage>
</organism>
<feature type="transmembrane region" description="Helical" evidence="1">
    <location>
        <begin position="217"/>
        <end position="234"/>
    </location>
</feature>
<evidence type="ECO:0000313" key="3">
    <source>
        <dbReference type="EMBL" id="SOC21812.1"/>
    </source>
</evidence>
<keyword evidence="1" id="KW-0812">Transmembrane</keyword>
<dbReference type="Pfam" id="PF00892">
    <property type="entry name" value="EamA"/>
    <property type="match status" value="2"/>
</dbReference>
<dbReference type="AlphaFoldDB" id="A0A285TI67"/>
<dbReference type="InterPro" id="IPR000620">
    <property type="entry name" value="EamA_dom"/>
</dbReference>
<feature type="transmembrane region" description="Helical" evidence="1">
    <location>
        <begin position="271"/>
        <end position="288"/>
    </location>
</feature>
<dbReference type="STRING" id="538381.GCA_001696535_01685"/>
<feature type="transmembrane region" description="Helical" evidence="1">
    <location>
        <begin position="124"/>
        <end position="141"/>
    </location>
</feature>
<dbReference type="Proteomes" id="UP000219331">
    <property type="component" value="Unassembled WGS sequence"/>
</dbReference>
<dbReference type="GO" id="GO:0016020">
    <property type="term" value="C:membrane"/>
    <property type="evidence" value="ECO:0007669"/>
    <property type="project" value="InterPro"/>
</dbReference>
<keyword evidence="4" id="KW-1185">Reference proteome</keyword>
<reference evidence="3 4" key="1">
    <citation type="submission" date="2017-08" db="EMBL/GenBank/DDBJ databases">
        <authorList>
            <person name="de Groot N.N."/>
        </authorList>
    </citation>
    <scope>NUCLEOTIDE SEQUENCE [LARGE SCALE GENOMIC DNA]</scope>
    <source>
        <strain evidence="3 4">USBA 352</strain>
    </source>
</reference>
<dbReference type="PANTHER" id="PTHR22911:SF135">
    <property type="entry name" value="BLR4310 PROTEIN"/>
    <property type="match status" value="1"/>
</dbReference>
<evidence type="ECO:0000256" key="1">
    <source>
        <dbReference type="SAM" id="Phobius"/>
    </source>
</evidence>
<dbReference type="SUPFAM" id="SSF103481">
    <property type="entry name" value="Multidrug resistance efflux transporter EmrE"/>
    <property type="match status" value="2"/>
</dbReference>
<keyword evidence="1" id="KW-0472">Membrane</keyword>
<keyword evidence="1" id="KW-1133">Transmembrane helix</keyword>